<dbReference type="Proteomes" id="UP001443914">
    <property type="component" value="Unassembled WGS sequence"/>
</dbReference>
<keyword evidence="17 24" id="KW-0472">Membrane</keyword>
<keyword evidence="15 22" id="KW-0067">ATP-binding</keyword>
<dbReference type="CDD" id="cd14066">
    <property type="entry name" value="STKc_IRAK"/>
    <property type="match status" value="1"/>
</dbReference>
<dbReference type="InterPro" id="IPR003591">
    <property type="entry name" value="Leu-rich_rpt_typical-subtyp"/>
</dbReference>
<comment type="subcellular location">
    <subcellularLocation>
        <location evidence="1">Cell membrane</location>
        <topology evidence="1">Single-pass type I membrane protein</topology>
    </subcellularLocation>
</comment>
<feature type="domain" description="Protein kinase" evidence="26">
    <location>
        <begin position="699"/>
        <end position="971"/>
    </location>
</feature>
<dbReference type="PROSITE" id="PS50011">
    <property type="entry name" value="PROTEIN_KINASE_DOM"/>
    <property type="match status" value="1"/>
</dbReference>
<evidence type="ECO:0000256" key="24">
    <source>
        <dbReference type="SAM" id="Phobius"/>
    </source>
</evidence>
<comment type="catalytic activity">
    <reaction evidence="21">
        <text>L-seryl-[protein] + ATP = O-phospho-L-seryl-[protein] + ADP + H(+)</text>
        <dbReference type="Rhea" id="RHEA:17989"/>
        <dbReference type="Rhea" id="RHEA-COMP:9863"/>
        <dbReference type="Rhea" id="RHEA-COMP:11604"/>
        <dbReference type="ChEBI" id="CHEBI:15378"/>
        <dbReference type="ChEBI" id="CHEBI:29999"/>
        <dbReference type="ChEBI" id="CHEBI:30616"/>
        <dbReference type="ChEBI" id="CHEBI:83421"/>
        <dbReference type="ChEBI" id="CHEBI:456216"/>
        <dbReference type="EC" id="2.7.11.1"/>
    </reaction>
</comment>
<dbReference type="InterPro" id="IPR013210">
    <property type="entry name" value="LRR_N_plant-typ"/>
</dbReference>
<sequence length="1039" mass="112748">MTSFSFNLFFCAAVFFNCLHFSTARYDEPDKAALLEIKAGITGDPFGIMRSWNDSLPFCKWHGVQCGHRPHRVTVLDLNSLQLTGTVSPFIGNLSFLRVIDLQFNSITGTIPSTIGRLRRLQLLLINKNSITGNIPVNISGCSSLTVLQADSNNLMGDIPRELASLSYLEILSLAVNNYTGNVPSFLGNITSLSNLYLQENQLNGVIPDSLGKLEHLANLSVAKNKLSGTVPPSIFNLSSMTALDLGENELEGNLPPHLGITLPQLQFLSVISNHFKGLIPASISNSSNLIILQLDGNSFYGQVPSLQKLQRIQHLDFSHNFLGNGLLTDLDFISSLANATMLQGFDISSNNFKGNFPHLICNFTMMSYFQCERNKIGGQMPSCIENLVNMQVFSVKGNQLANVIPQGIGKLHMLSRLDLSGNNFSGVVPSSMANLTQLTLLDLSQNNLQGNIPLALGQCTNLQGLNLSLNDLSGRIPIQLLNLSTLSITLDLHDNRLSGSLPEEIGKLTNLGTLDIGKNMFSGVMPSTLGSCIGLEKLCLGENNFRGTIGDSLQTLKGLIVLDLSGNKFSGNIPKFLAGLQLQILNLSYNNLDGEVPIGGVFNNATAVSILGNGNLCGGIPEFQLPKCDLTMTQVRKSGHRTRLILILAIVFGFVGVMLVVGYFFLYSGGTREPTTSDDSVNFPNVSYQNLQKATNGFSEENVIGRGAFGTVYKGALDPNSETLVAIKVFNLEIQGGFKSFMAECRVLRNIKHRNLVKVITACSGSDYQGNDFKALIYEYMANGSLDDWLYPTSIRGFESTNNSKRNLNCLQRIDIAVDVASALDYLHHQCDVSIIHCDLKPSNVLLDDEMVAHVSDFGMAKLLSNDIISSYANESSSVGVRGTIGYTPPEYGLGNEPSTHGDVYSFGILLLEMFTGRKPTDGNLVEGINLHEVVKAALSKQVTDILDPILLNDIPREEARLGTIMEAVISILGIALTCSAELPKGRVNMSDVAMRLSSIRNNILQTRLLQSKGEDHSKSYSGSSVSSTSRQGCNVAT</sequence>
<reference evidence="27" key="1">
    <citation type="submission" date="2024-03" db="EMBL/GenBank/DDBJ databases">
        <title>WGS assembly of Saponaria officinalis var. Norfolk2.</title>
        <authorList>
            <person name="Jenkins J."/>
            <person name="Shu S."/>
            <person name="Grimwood J."/>
            <person name="Barry K."/>
            <person name="Goodstein D."/>
            <person name="Schmutz J."/>
            <person name="Leebens-Mack J."/>
            <person name="Osbourn A."/>
        </authorList>
    </citation>
    <scope>NUCLEOTIDE SEQUENCE [LARGE SCALE GENOMIC DNA]</scope>
    <source>
        <strain evidence="27">JIC</strain>
    </source>
</reference>
<keyword evidence="28" id="KW-1185">Reference proteome</keyword>
<evidence type="ECO:0000256" key="21">
    <source>
        <dbReference type="ARBA" id="ARBA00048679"/>
    </source>
</evidence>
<protein>
    <recommendedName>
        <fullName evidence="4">non-specific serine/threonine protein kinase</fullName>
        <ecNumber evidence="4">2.7.11.1</ecNumber>
    </recommendedName>
</protein>
<organism evidence="27 28">
    <name type="scientific">Saponaria officinalis</name>
    <name type="common">Common soapwort</name>
    <name type="synonym">Lychnis saponaria</name>
    <dbReference type="NCBI Taxonomy" id="3572"/>
    <lineage>
        <taxon>Eukaryota</taxon>
        <taxon>Viridiplantae</taxon>
        <taxon>Streptophyta</taxon>
        <taxon>Embryophyta</taxon>
        <taxon>Tracheophyta</taxon>
        <taxon>Spermatophyta</taxon>
        <taxon>Magnoliopsida</taxon>
        <taxon>eudicotyledons</taxon>
        <taxon>Gunneridae</taxon>
        <taxon>Pentapetalae</taxon>
        <taxon>Caryophyllales</taxon>
        <taxon>Caryophyllaceae</taxon>
        <taxon>Caryophylleae</taxon>
        <taxon>Saponaria</taxon>
    </lineage>
</organism>
<evidence type="ECO:0000256" key="20">
    <source>
        <dbReference type="ARBA" id="ARBA00047899"/>
    </source>
</evidence>
<keyword evidence="16 24" id="KW-1133">Transmembrane helix</keyword>
<dbReference type="InterPro" id="IPR055414">
    <property type="entry name" value="LRR_R13L4/SHOC2-like"/>
</dbReference>
<dbReference type="SMART" id="SM00369">
    <property type="entry name" value="LRR_TYP"/>
    <property type="match status" value="8"/>
</dbReference>
<feature type="signal peptide" evidence="25">
    <location>
        <begin position="1"/>
        <end position="24"/>
    </location>
</feature>
<comment type="caution">
    <text evidence="27">The sequence shown here is derived from an EMBL/GenBank/DDBJ whole genome shotgun (WGS) entry which is preliminary data.</text>
</comment>
<dbReference type="FunFam" id="3.80.10.10:FF:000275">
    <property type="entry name" value="Leucine-rich repeat receptor-like protein kinase"/>
    <property type="match status" value="1"/>
</dbReference>
<evidence type="ECO:0000256" key="10">
    <source>
        <dbReference type="ARBA" id="ARBA00022692"/>
    </source>
</evidence>
<keyword evidence="10 24" id="KW-0812">Transmembrane</keyword>
<gene>
    <name evidence="27" type="ORF">RND81_14G254500</name>
</gene>
<evidence type="ECO:0000256" key="25">
    <source>
        <dbReference type="SAM" id="SignalP"/>
    </source>
</evidence>
<dbReference type="SUPFAM" id="SSF56112">
    <property type="entry name" value="Protein kinase-like (PK-like)"/>
    <property type="match status" value="1"/>
</dbReference>
<dbReference type="Pfam" id="PF07714">
    <property type="entry name" value="PK_Tyr_Ser-Thr"/>
    <property type="match status" value="1"/>
</dbReference>
<dbReference type="FunFam" id="1.10.510.10:FF:000358">
    <property type="entry name" value="Putative leucine-rich repeat receptor-like serine/threonine-protein kinase"/>
    <property type="match status" value="1"/>
</dbReference>
<dbReference type="AlphaFoldDB" id="A0AAW1GRC5"/>
<keyword evidence="8" id="KW-0433">Leucine-rich repeat</keyword>
<dbReference type="InterPro" id="IPR000719">
    <property type="entry name" value="Prot_kinase_dom"/>
</dbReference>
<evidence type="ECO:0000256" key="16">
    <source>
        <dbReference type="ARBA" id="ARBA00022989"/>
    </source>
</evidence>
<evidence type="ECO:0000256" key="14">
    <source>
        <dbReference type="ARBA" id="ARBA00022777"/>
    </source>
</evidence>
<evidence type="ECO:0000256" key="12">
    <source>
        <dbReference type="ARBA" id="ARBA00022737"/>
    </source>
</evidence>
<evidence type="ECO:0000256" key="13">
    <source>
        <dbReference type="ARBA" id="ARBA00022741"/>
    </source>
</evidence>
<feature type="transmembrane region" description="Helical" evidence="24">
    <location>
        <begin position="645"/>
        <end position="667"/>
    </location>
</feature>
<dbReference type="InterPro" id="IPR017441">
    <property type="entry name" value="Protein_kinase_ATP_BS"/>
</dbReference>
<keyword evidence="13 22" id="KW-0547">Nucleotide-binding</keyword>
<dbReference type="Pfam" id="PF08263">
    <property type="entry name" value="LRRNT_2"/>
    <property type="match status" value="1"/>
</dbReference>
<comment type="similarity">
    <text evidence="2">Belongs to the protein kinase superfamily. Ser/Thr protein kinase family.</text>
</comment>
<dbReference type="PANTHER" id="PTHR27008:SF596">
    <property type="entry name" value="OS02G0215500 PROTEIN"/>
    <property type="match status" value="1"/>
</dbReference>
<evidence type="ECO:0000256" key="2">
    <source>
        <dbReference type="ARBA" id="ARBA00008684"/>
    </source>
</evidence>
<keyword evidence="11 25" id="KW-0732">Signal</keyword>
<evidence type="ECO:0000313" key="28">
    <source>
        <dbReference type="Proteomes" id="UP001443914"/>
    </source>
</evidence>
<dbReference type="InterPro" id="IPR001245">
    <property type="entry name" value="Ser-Thr/Tyr_kinase_cat_dom"/>
</dbReference>
<evidence type="ECO:0000313" key="27">
    <source>
        <dbReference type="EMBL" id="KAK9667413.1"/>
    </source>
</evidence>
<dbReference type="PROSITE" id="PS00107">
    <property type="entry name" value="PROTEIN_KINASE_ATP"/>
    <property type="match status" value="1"/>
</dbReference>
<feature type="chain" id="PRO_5044002111" description="non-specific serine/threonine protein kinase" evidence="25">
    <location>
        <begin position="25"/>
        <end position="1039"/>
    </location>
</feature>
<dbReference type="GO" id="GO:0004674">
    <property type="term" value="F:protein serine/threonine kinase activity"/>
    <property type="evidence" value="ECO:0007669"/>
    <property type="project" value="UniProtKB-KW"/>
</dbReference>
<dbReference type="InterPro" id="IPR001611">
    <property type="entry name" value="Leu-rich_rpt"/>
</dbReference>
<proteinExistence type="inferred from homology"/>
<evidence type="ECO:0000256" key="15">
    <source>
        <dbReference type="ARBA" id="ARBA00022840"/>
    </source>
</evidence>
<keyword evidence="5" id="KW-1003">Cell membrane</keyword>
<dbReference type="GO" id="GO:0005886">
    <property type="term" value="C:plasma membrane"/>
    <property type="evidence" value="ECO:0007669"/>
    <property type="project" value="UniProtKB-SubCell"/>
</dbReference>
<dbReference type="SMART" id="SM00220">
    <property type="entry name" value="S_TKc"/>
    <property type="match status" value="1"/>
</dbReference>
<dbReference type="Gene3D" id="3.80.10.10">
    <property type="entry name" value="Ribonuclease Inhibitor"/>
    <property type="match status" value="4"/>
</dbReference>
<dbReference type="EMBL" id="JBDFQZ010000014">
    <property type="protein sequence ID" value="KAK9667413.1"/>
    <property type="molecule type" value="Genomic_DNA"/>
</dbReference>
<keyword evidence="18" id="KW-0675">Receptor</keyword>
<dbReference type="Pfam" id="PF00560">
    <property type="entry name" value="LRR_1"/>
    <property type="match status" value="3"/>
</dbReference>
<evidence type="ECO:0000256" key="19">
    <source>
        <dbReference type="ARBA" id="ARBA00023180"/>
    </source>
</evidence>
<evidence type="ECO:0000256" key="18">
    <source>
        <dbReference type="ARBA" id="ARBA00023170"/>
    </source>
</evidence>
<evidence type="ECO:0000256" key="9">
    <source>
        <dbReference type="ARBA" id="ARBA00022679"/>
    </source>
</evidence>
<evidence type="ECO:0000256" key="8">
    <source>
        <dbReference type="ARBA" id="ARBA00022614"/>
    </source>
</evidence>
<evidence type="ECO:0000256" key="23">
    <source>
        <dbReference type="SAM" id="MobiDB-lite"/>
    </source>
</evidence>
<evidence type="ECO:0000256" key="22">
    <source>
        <dbReference type="PROSITE-ProRule" id="PRU10141"/>
    </source>
</evidence>
<dbReference type="Pfam" id="PF23598">
    <property type="entry name" value="LRR_14"/>
    <property type="match status" value="1"/>
</dbReference>
<comment type="catalytic activity">
    <reaction evidence="20">
        <text>L-threonyl-[protein] + ATP = O-phospho-L-threonyl-[protein] + ADP + H(+)</text>
        <dbReference type="Rhea" id="RHEA:46608"/>
        <dbReference type="Rhea" id="RHEA-COMP:11060"/>
        <dbReference type="Rhea" id="RHEA-COMP:11605"/>
        <dbReference type="ChEBI" id="CHEBI:15378"/>
        <dbReference type="ChEBI" id="CHEBI:30013"/>
        <dbReference type="ChEBI" id="CHEBI:30616"/>
        <dbReference type="ChEBI" id="CHEBI:61977"/>
        <dbReference type="ChEBI" id="CHEBI:456216"/>
        <dbReference type="EC" id="2.7.11.1"/>
    </reaction>
</comment>
<keyword evidence="14" id="KW-0418">Kinase</keyword>
<evidence type="ECO:0000256" key="4">
    <source>
        <dbReference type="ARBA" id="ARBA00012513"/>
    </source>
</evidence>
<dbReference type="InterPro" id="IPR051809">
    <property type="entry name" value="Plant_receptor-like_S/T_kinase"/>
</dbReference>
<dbReference type="PROSITE" id="PS00108">
    <property type="entry name" value="PROTEIN_KINASE_ST"/>
    <property type="match status" value="1"/>
</dbReference>
<keyword evidence="19" id="KW-0325">Glycoprotein</keyword>
<dbReference type="SUPFAM" id="SSF52058">
    <property type="entry name" value="L domain-like"/>
    <property type="match status" value="2"/>
</dbReference>
<dbReference type="InterPro" id="IPR011009">
    <property type="entry name" value="Kinase-like_dom_sf"/>
</dbReference>
<evidence type="ECO:0000256" key="7">
    <source>
        <dbReference type="ARBA" id="ARBA00022553"/>
    </source>
</evidence>
<dbReference type="Pfam" id="PF13855">
    <property type="entry name" value="LRR_8"/>
    <property type="match status" value="1"/>
</dbReference>
<dbReference type="InterPro" id="IPR032675">
    <property type="entry name" value="LRR_dom_sf"/>
</dbReference>
<keyword evidence="9" id="KW-0808">Transferase</keyword>
<dbReference type="Gene3D" id="1.10.510.10">
    <property type="entry name" value="Transferase(Phosphotransferase) domain 1"/>
    <property type="match status" value="1"/>
</dbReference>
<dbReference type="FunFam" id="3.80.10.10:FF:000383">
    <property type="entry name" value="Leucine-rich repeat receptor protein kinase EMS1"/>
    <property type="match status" value="1"/>
</dbReference>
<evidence type="ECO:0000256" key="5">
    <source>
        <dbReference type="ARBA" id="ARBA00022475"/>
    </source>
</evidence>
<dbReference type="FunFam" id="3.80.10.10:FF:000288">
    <property type="entry name" value="LRR receptor-like serine/threonine-protein kinase EFR"/>
    <property type="match status" value="1"/>
</dbReference>
<feature type="binding site" evidence="22">
    <location>
        <position position="729"/>
    </location>
    <ligand>
        <name>ATP</name>
        <dbReference type="ChEBI" id="CHEBI:30616"/>
    </ligand>
</feature>
<keyword evidence="12" id="KW-0677">Repeat</keyword>
<evidence type="ECO:0000256" key="11">
    <source>
        <dbReference type="ARBA" id="ARBA00022729"/>
    </source>
</evidence>
<keyword evidence="6" id="KW-0723">Serine/threonine-protein kinase</keyword>
<feature type="compositionally biased region" description="Low complexity" evidence="23">
    <location>
        <begin position="1021"/>
        <end position="1031"/>
    </location>
</feature>
<evidence type="ECO:0000256" key="1">
    <source>
        <dbReference type="ARBA" id="ARBA00004251"/>
    </source>
</evidence>
<dbReference type="InterPro" id="IPR008271">
    <property type="entry name" value="Ser/Thr_kinase_AS"/>
</dbReference>
<keyword evidence="7" id="KW-0597">Phosphoprotein</keyword>
<evidence type="ECO:0000256" key="3">
    <source>
        <dbReference type="ARBA" id="ARBA00009592"/>
    </source>
</evidence>
<feature type="region of interest" description="Disordered" evidence="23">
    <location>
        <begin position="1016"/>
        <end position="1039"/>
    </location>
</feature>
<dbReference type="Gene3D" id="3.30.200.20">
    <property type="entry name" value="Phosphorylase Kinase, domain 1"/>
    <property type="match status" value="1"/>
</dbReference>
<dbReference type="GO" id="GO:0005524">
    <property type="term" value="F:ATP binding"/>
    <property type="evidence" value="ECO:0007669"/>
    <property type="project" value="UniProtKB-UniRule"/>
</dbReference>
<dbReference type="FunFam" id="3.30.200.20:FF:000432">
    <property type="entry name" value="LRR receptor-like serine/threonine-protein kinase EFR"/>
    <property type="match status" value="1"/>
</dbReference>
<evidence type="ECO:0000259" key="26">
    <source>
        <dbReference type="PROSITE" id="PS50011"/>
    </source>
</evidence>
<evidence type="ECO:0000256" key="17">
    <source>
        <dbReference type="ARBA" id="ARBA00023136"/>
    </source>
</evidence>
<accession>A0AAW1GRC5</accession>
<evidence type="ECO:0000256" key="6">
    <source>
        <dbReference type="ARBA" id="ARBA00022527"/>
    </source>
</evidence>
<dbReference type="EC" id="2.7.11.1" evidence="4"/>
<comment type="similarity">
    <text evidence="3">Belongs to the RLP family.</text>
</comment>
<name>A0AAW1GRC5_SAPOF</name>
<dbReference type="PANTHER" id="PTHR27008">
    <property type="entry name" value="OS04G0122200 PROTEIN"/>
    <property type="match status" value="1"/>
</dbReference>